<sequence length="134" mass="14699">MIAHSASSSSSSVASFSAARVGGRWQGQGGRGREEVGHGPLLRRLRLRLCPPRRLRCGPRRPRRHRSSKLVRPPPEPRSLHRRQILHANGRRASSAAAPPLKLAAYPLHRNRAASSERRTQQSETGAGQQGTPT</sequence>
<evidence type="ECO:0000256" key="1">
    <source>
        <dbReference type="SAM" id="MobiDB-lite"/>
    </source>
</evidence>
<organism evidence="2 3">
    <name type="scientific">Zizania palustris</name>
    <name type="common">Northern wild rice</name>
    <dbReference type="NCBI Taxonomy" id="103762"/>
    <lineage>
        <taxon>Eukaryota</taxon>
        <taxon>Viridiplantae</taxon>
        <taxon>Streptophyta</taxon>
        <taxon>Embryophyta</taxon>
        <taxon>Tracheophyta</taxon>
        <taxon>Spermatophyta</taxon>
        <taxon>Magnoliopsida</taxon>
        <taxon>Liliopsida</taxon>
        <taxon>Poales</taxon>
        <taxon>Poaceae</taxon>
        <taxon>BOP clade</taxon>
        <taxon>Oryzoideae</taxon>
        <taxon>Oryzeae</taxon>
        <taxon>Zizaniinae</taxon>
        <taxon>Zizania</taxon>
    </lineage>
</organism>
<accession>A0A8J5RFT9</accession>
<name>A0A8J5RFT9_ZIZPA</name>
<dbReference type="EMBL" id="JAAALK010000288">
    <property type="protein sequence ID" value="KAG8052916.1"/>
    <property type="molecule type" value="Genomic_DNA"/>
</dbReference>
<dbReference type="Proteomes" id="UP000729402">
    <property type="component" value="Unassembled WGS sequence"/>
</dbReference>
<evidence type="ECO:0000313" key="3">
    <source>
        <dbReference type="Proteomes" id="UP000729402"/>
    </source>
</evidence>
<protein>
    <submittedName>
        <fullName evidence="2">Uncharacterized protein</fullName>
    </submittedName>
</protein>
<feature type="region of interest" description="Disordered" evidence="1">
    <location>
        <begin position="1"/>
        <end position="134"/>
    </location>
</feature>
<evidence type="ECO:0000313" key="2">
    <source>
        <dbReference type="EMBL" id="KAG8052916.1"/>
    </source>
</evidence>
<keyword evidence="3" id="KW-1185">Reference proteome</keyword>
<reference evidence="2" key="2">
    <citation type="submission" date="2021-02" db="EMBL/GenBank/DDBJ databases">
        <authorList>
            <person name="Kimball J.A."/>
            <person name="Haas M.W."/>
            <person name="Macchietto M."/>
            <person name="Kono T."/>
            <person name="Duquette J."/>
            <person name="Shao M."/>
        </authorList>
    </citation>
    <scope>NUCLEOTIDE SEQUENCE</scope>
    <source>
        <tissue evidence="2">Fresh leaf tissue</tissue>
    </source>
</reference>
<gene>
    <name evidence="2" type="ORF">GUJ93_ZPchr0001g30005</name>
</gene>
<comment type="caution">
    <text evidence="2">The sequence shown here is derived from an EMBL/GenBank/DDBJ whole genome shotgun (WGS) entry which is preliminary data.</text>
</comment>
<feature type="compositionally biased region" description="Basic residues" evidence="1">
    <location>
        <begin position="41"/>
        <end position="69"/>
    </location>
</feature>
<dbReference type="AlphaFoldDB" id="A0A8J5RFT9"/>
<feature type="compositionally biased region" description="Low complexity" evidence="1">
    <location>
        <begin position="91"/>
        <end position="105"/>
    </location>
</feature>
<feature type="compositionally biased region" description="Low complexity" evidence="1">
    <location>
        <begin position="1"/>
        <end position="23"/>
    </location>
</feature>
<feature type="compositionally biased region" description="Polar residues" evidence="1">
    <location>
        <begin position="122"/>
        <end position="134"/>
    </location>
</feature>
<proteinExistence type="predicted"/>
<reference evidence="2" key="1">
    <citation type="journal article" date="2021" name="bioRxiv">
        <title>Whole Genome Assembly and Annotation of Northern Wild Rice, Zizania palustris L., Supports a Whole Genome Duplication in the Zizania Genus.</title>
        <authorList>
            <person name="Haas M."/>
            <person name="Kono T."/>
            <person name="Macchietto M."/>
            <person name="Millas R."/>
            <person name="McGilp L."/>
            <person name="Shao M."/>
            <person name="Duquette J."/>
            <person name="Hirsch C.N."/>
            <person name="Kimball J."/>
        </authorList>
    </citation>
    <scope>NUCLEOTIDE SEQUENCE</scope>
    <source>
        <tissue evidence="2">Fresh leaf tissue</tissue>
    </source>
</reference>